<dbReference type="InterPro" id="IPR016866">
    <property type="entry name" value="UCP028069"/>
</dbReference>
<organism evidence="3 4">
    <name type="scientific">Rhodothalassium salexigens DSM 2132</name>
    <dbReference type="NCBI Taxonomy" id="1188247"/>
    <lineage>
        <taxon>Bacteria</taxon>
        <taxon>Pseudomonadati</taxon>
        <taxon>Pseudomonadota</taxon>
        <taxon>Alphaproteobacteria</taxon>
        <taxon>Rhodothalassiales</taxon>
        <taxon>Rhodothalassiaceae</taxon>
        <taxon>Rhodothalassium</taxon>
    </lineage>
</organism>
<keyword evidence="4" id="KW-1185">Reference proteome</keyword>
<dbReference type="Proteomes" id="UP000295399">
    <property type="component" value="Unassembled WGS sequence"/>
</dbReference>
<dbReference type="AlphaFoldDB" id="A0A4R2PL84"/>
<proteinExistence type="predicted"/>
<name>A0A4R2PL84_RHOSA</name>
<feature type="chain" id="PRO_5021019379" evidence="2">
    <location>
        <begin position="29"/>
        <end position="288"/>
    </location>
</feature>
<dbReference type="PIRSF" id="PIRSF028069">
    <property type="entry name" value="UCP028069"/>
    <property type="match status" value="1"/>
</dbReference>
<keyword evidence="1" id="KW-0175">Coiled coil</keyword>
<evidence type="ECO:0000256" key="2">
    <source>
        <dbReference type="SAM" id="SignalP"/>
    </source>
</evidence>
<keyword evidence="2" id="KW-0732">Signal</keyword>
<evidence type="ECO:0000313" key="4">
    <source>
        <dbReference type="Proteomes" id="UP000295399"/>
    </source>
</evidence>
<feature type="signal peptide" evidence="2">
    <location>
        <begin position="1"/>
        <end position="28"/>
    </location>
</feature>
<comment type="caution">
    <text evidence="3">The sequence shown here is derived from an EMBL/GenBank/DDBJ whole genome shotgun (WGS) entry which is preliminary data.</text>
</comment>
<accession>A0A4R2PL84</accession>
<dbReference type="InParanoid" id="A0A4R2PL84"/>
<evidence type="ECO:0000256" key="1">
    <source>
        <dbReference type="SAM" id="Coils"/>
    </source>
</evidence>
<reference evidence="3 4" key="1">
    <citation type="submission" date="2019-03" db="EMBL/GenBank/DDBJ databases">
        <title>Genomic Encyclopedia of Type Strains, Phase IV (KMG-IV): sequencing the most valuable type-strain genomes for metagenomic binning, comparative biology and taxonomic classification.</title>
        <authorList>
            <person name="Goeker M."/>
        </authorList>
    </citation>
    <scope>NUCLEOTIDE SEQUENCE [LARGE SCALE GENOMIC DNA]</scope>
    <source>
        <strain evidence="3 4">DSM 2132</strain>
    </source>
</reference>
<sequence>MQHYQIKRLLAATASVVAVAFMATTASAQESEDVGPTPEEKAQRRAAAEQRLEQRTDKLGSIFDEAAELNKIAQNAQEEINDLSNQTSRLVSEYTQLLKQIEGLKAYNAQQERLIQSQEEEKAEFRVSIRDVQSVRRQITPLMLRMVGALERFVELDMPFQLDERRERIAGLRDLLDQSNVATPEKFRRVLEVYQIENEYSRFLNAYEGTLTIGGEEKEVKFLRAGRVALVYETLDGSSVGFYNKNTGSFEPLGDQYRSAIEKGLEVANQQASPSIISLPVSGPEQVQ</sequence>
<feature type="coiled-coil region" evidence="1">
    <location>
        <begin position="66"/>
        <end position="128"/>
    </location>
</feature>
<gene>
    <name evidence="3" type="ORF">EV659_103252</name>
</gene>
<evidence type="ECO:0000313" key="3">
    <source>
        <dbReference type="EMBL" id="TCP36362.1"/>
    </source>
</evidence>
<protein>
    <submittedName>
        <fullName evidence="3">Uncharacterized protein DUF3450</fullName>
    </submittedName>
</protein>
<dbReference type="Pfam" id="PF11932">
    <property type="entry name" value="DUF3450"/>
    <property type="match status" value="1"/>
</dbReference>
<dbReference type="EMBL" id="SLXO01000003">
    <property type="protein sequence ID" value="TCP36362.1"/>
    <property type="molecule type" value="Genomic_DNA"/>
</dbReference>